<dbReference type="InterPro" id="IPR001789">
    <property type="entry name" value="Sig_transdc_resp-reg_receiver"/>
</dbReference>
<dbReference type="SMART" id="SM00448">
    <property type="entry name" value="REC"/>
    <property type="match status" value="1"/>
</dbReference>
<dbReference type="Proteomes" id="UP001500067">
    <property type="component" value="Unassembled WGS sequence"/>
</dbReference>
<protein>
    <recommendedName>
        <fullName evidence="7">Response regulatory domain-containing protein</fullName>
    </recommendedName>
</protein>
<organism evidence="8 9">
    <name type="scientific">Nemorincola caseinilytica</name>
    <dbReference type="NCBI Taxonomy" id="2054315"/>
    <lineage>
        <taxon>Bacteria</taxon>
        <taxon>Pseudomonadati</taxon>
        <taxon>Bacteroidota</taxon>
        <taxon>Chitinophagia</taxon>
        <taxon>Chitinophagales</taxon>
        <taxon>Chitinophagaceae</taxon>
        <taxon>Nemorincola</taxon>
    </lineage>
</organism>
<dbReference type="PANTHER" id="PTHR48111">
    <property type="entry name" value="REGULATOR OF RPOS"/>
    <property type="match status" value="1"/>
</dbReference>
<dbReference type="EMBL" id="BAABFA010000004">
    <property type="protein sequence ID" value="GAA4460039.1"/>
    <property type="molecule type" value="Genomic_DNA"/>
</dbReference>
<keyword evidence="9" id="KW-1185">Reference proteome</keyword>
<dbReference type="Pfam" id="PF04397">
    <property type="entry name" value="LytTR"/>
    <property type="match status" value="1"/>
</dbReference>
<dbReference type="PROSITE" id="PS50110">
    <property type="entry name" value="RESPONSE_REGULATORY"/>
    <property type="match status" value="1"/>
</dbReference>
<evidence type="ECO:0000256" key="3">
    <source>
        <dbReference type="ARBA" id="ARBA00023015"/>
    </source>
</evidence>
<gene>
    <name evidence="8" type="ORF">GCM10023093_02050</name>
</gene>
<dbReference type="InterPro" id="IPR007492">
    <property type="entry name" value="LytTR_DNA-bd_dom"/>
</dbReference>
<evidence type="ECO:0000256" key="5">
    <source>
        <dbReference type="ARBA" id="ARBA00023163"/>
    </source>
</evidence>
<keyword evidence="1 6" id="KW-0597">Phosphoprotein</keyword>
<accession>A0ABP8N6C3</accession>
<proteinExistence type="predicted"/>
<name>A0ABP8N6C3_9BACT</name>
<keyword evidence="3" id="KW-0805">Transcription regulation</keyword>
<evidence type="ECO:0000259" key="7">
    <source>
        <dbReference type="PROSITE" id="PS50110"/>
    </source>
</evidence>
<evidence type="ECO:0000256" key="4">
    <source>
        <dbReference type="ARBA" id="ARBA00023125"/>
    </source>
</evidence>
<dbReference type="PANTHER" id="PTHR48111:SF1">
    <property type="entry name" value="TWO-COMPONENT RESPONSE REGULATOR ORR33"/>
    <property type="match status" value="1"/>
</dbReference>
<sequence>MNEEIKILIIEDEAMWSENLSATLDGLGFSVAGIADTFEDAVRMMNNEEFDIALVDITLHHKNSGIELGKMLTNYYKKPYLFITANDDPDAMEEAVKARPSAYLTKPVDRKSLAANIYNAIYNFNAHISPSYTSTVPHSDTFFVKNGNKYRQLQWSNIVYLYSTKNYTAIFNAADNTEHYIRSGLTKTLSHIIPQHLRAAFAQVNRKEAVQLSHIREVIKEEIRTDHKVFTMSDVYATELKEKMNILT</sequence>
<evidence type="ECO:0000313" key="9">
    <source>
        <dbReference type="Proteomes" id="UP001500067"/>
    </source>
</evidence>
<evidence type="ECO:0000313" key="8">
    <source>
        <dbReference type="EMBL" id="GAA4460039.1"/>
    </source>
</evidence>
<keyword evidence="2" id="KW-0902">Two-component regulatory system</keyword>
<keyword evidence="4" id="KW-0238">DNA-binding</keyword>
<evidence type="ECO:0000256" key="6">
    <source>
        <dbReference type="PROSITE-ProRule" id="PRU00169"/>
    </source>
</evidence>
<comment type="caution">
    <text evidence="8">The sequence shown here is derived from an EMBL/GenBank/DDBJ whole genome shotgun (WGS) entry which is preliminary data.</text>
</comment>
<dbReference type="Gene3D" id="3.40.50.2300">
    <property type="match status" value="1"/>
</dbReference>
<feature type="domain" description="Response regulatory" evidence="7">
    <location>
        <begin position="6"/>
        <end position="121"/>
    </location>
</feature>
<keyword evidence="5" id="KW-0804">Transcription</keyword>
<dbReference type="InterPro" id="IPR039420">
    <property type="entry name" value="WalR-like"/>
</dbReference>
<dbReference type="RefSeq" id="WP_345077189.1">
    <property type="nucleotide sequence ID" value="NZ_BAABFA010000004.1"/>
</dbReference>
<evidence type="ECO:0000256" key="1">
    <source>
        <dbReference type="ARBA" id="ARBA00022553"/>
    </source>
</evidence>
<dbReference type="Gene3D" id="2.40.50.1020">
    <property type="entry name" value="LytTr DNA-binding domain"/>
    <property type="match status" value="1"/>
</dbReference>
<evidence type="ECO:0000256" key="2">
    <source>
        <dbReference type="ARBA" id="ARBA00023012"/>
    </source>
</evidence>
<feature type="modified residue" description="4-aspartylphosphate" evidence="6">
    <location>
        <position position="56"/>
    </location>
</feature>
<dbReference type="Pfam" id="PF00072">
    <property type="entry name" value="Response_reg"/>
    <property type="match status" value="1"/>
</dbReference>
<reference evidence="9" key="1">
    <citation type="journal article" date="2019" name="Int. J. Syst. Evol. Microbiol.">
        <title>The Global Catalogue of Microorganisms (GCM) 10K type strain sequencing project: providing services to taxonomists for standard genome sequencing and annotation.</title>
        <authorList>
            <consortium name="The Broad Institute Genomics Platform"/>
            <consortium name="The Broad Institute Genome Sequencing Center for Infectious Disease"/>
            <person name="Wu L."/>
            <person name="Ma J."/>
        </authorList>
    </citation>
    <scope>NUCLEOTIDE SEQUENCE [LARGE SCALE GENOMIC DNA]</scope>
    <source>
        <strain evidence="9">JCM 32105</strain>
    </source>
</reference>
<dbReference type="SMART" id="SM00850">
    <property type="entry name" value="LytTR"/>
    <property type="match status" value="1"/>
</dbReference>
<dbReference type="InterPro" id="IPR011006">
    <property type="entry name" value="CheY-like_superfamily"/>
</dbReference>
<dbReference type="SUPFAM" id="SSF52172">
    <property type="entry name" value="CheY-like"/>
    <property type="match status" value="1"/>
</dbReference>